<dbReference type="OrthoDB" id="5586401at2759"/>
<name>A0A5J4YK19_PORPP</name>
<feature type="region of interest" description="Disordered" evidence="1">
    <location>
        <begin position="59"/>
        <end position="82"/>
    </location>
</feature>
<dbReference type="Gene3D" id="1.10.287.2900">
    <property type="match status" value="1"/>
</dbReference>
<gene>
    <name evidence="2" type="ORF">FVE85_1284</name>
</gene>
<keyword evidence="3" id="KW-1185">Reference proteome</keyword>
<dbReference type="Proteomes" id="UP000324585">
    <property type="component" value="Unassembled WGS sequence"/>
</dbReference>
<reference evidence="3" key="1">
    <citation type="journal article" date="2019" name="Nat. Commun.">
        <title>Expansion of phycobilisome linker gene families in mesophilic red algae.</title>
        <authorList>
            <person name="Lee J."/>
            <person name="Kim D."/>
            <person name="Bhattacharya D."/>
            <person name="Yoon H.S."/>
        </authorList>
    </citation>
    <scope>NUCLEOTIDE SEQUENCE [LARGE SCALE GENOMIC DNA]</scope>
    <source>
        <strain evidence="3">CCMP 1328</strain>
    </source>
</reference>
<dbReference type="EMBL" id="VRMN01000018">
    <property type="protein sequence ID" value="KAA8490837.1"/>
    <property type="molecule type" value="Genomic_DNA"/>
</dbReference>
<evidence type="ECO:0000313" key="3">
    <source>
        <dbReference type="Proteomes" id="UP000324585"/>
    </source>
</evidence>
<organism evidence="2 3">
    <name type="scientific">Porphyridium purpureum</name>
    <name type="common">Red alga</name>
    <name type="synonym">Porphyridium cruentum</name>
    <dbReference type="NCBI Taxonomy" id="35688"/>
    <lineage>
        <taxon>Eukaryota</taxon>
        <taxon>Rhodophyta</taxon>
        <taxon>Bangiophyceae</taxon>
        <taxon>Porphyridiales</taxon>
        <taxon>Porphyridiaceae</taxon>
        <taxon>Porphyridium</taxon>
    </lineage>
</organism>
<dbReference type="AlphaFoldDB" id="A0A5J4YK19"/>
<accession>A0A5J4YK19</accession>
<evidence type="ECO:0000313" key="2">
    <source>
        <dbReference type="EMBL" id="KAA8490837.1"/>
    </source>
</evidence>
<dbReference type="InterPro" id="IPR009069">
    <property type="entry name" value="Cys_alpha_HP_mot_SF"/>
</dbReference>
<sequence>MQQHGVQNDEERDLVDQFGCGAIYFALEECMGENDRVWSACQAQVKALRECYENAAVSETQKTGAGQRKDGLSDMSSRAPGN</sequence>
<protein>
    <submittedName>
        <fullName evidence="2">Cytochrome c oxidase assembly factor 4-like, mitochondrial</fullName>
    </submittedName>
</protein>
<dbReference type="SUPFAM" id="SSF47072">
    <property type="entry name" value="Cysteine alpha-hairpin motif"/>
    <property type="match status" value="1"/>
</dbReference>
<comment type="caution">
    <text evidence="2">The sequence shown here is derived from an EMBL/GenBank/DDBJ whole genome shotgun (WGS) entry which is preliminary data.</text>
</comment>
<proteinExistence type="predicted"/>
<evidence type="ECO:0000256" key="1">
    <source>
        <dbReference type="SAM" id="MobiDB-lite"/>
    </source>
</evidence>